<evidence type="ECO:0000313" key="2">
    <source>
        <dbReference type="EMBL" id="KPJ02724.1"/>
    </source>
</evidence>
<protein>
    <submittedName>
        <fullName evidence="2">Uncharacterized protein</fullName>
    </submittedName>
</protein>
<accession>A0A194QBB7</accession>
<feature type="compositionally biased region" description="Pro residues" evidence="1">
    <location>
        <begin position="53"/>
        <end position="62"/>
    </location>
</feature>
<organism evidence="2 3">
    <name type="scientific">Papilio xuthus</name>
    <name type="common">Asian swallowtail butterfly</name>
    <dbReference type="NCBI Taxonomy" id="66420"/>
    <lineage>
        <taxon>Eukaryota</taxon>
        <taxon>Metazoa</taxon>
        <taxon>Ecdysozoa</taxon>
        <taxon>Arthropoda</taxon>
        <taxon>Hexapoda</taxon>
        <taxon>Insecta</taxon>
        <taxon>Pterygota</taxon>
        <taxon>Neoptera</taxon>
        <taxon>Endopterygota</taxon>
        <taxon>Lepidoptera</taxon>
        <taxon>Glossata</taxon>
        <taxon>Ditrysia</taxon>
        <taxon>Papilionoidea</taxon>
        <taxon>Papilionidae</taxon>
        <taxon>Papilioninae</taxon>
        <taxon>Papilio</taxon>
    </lineage>
</organism>
<feature type="region of interest" description="Disordered" evidence="1">
    <location>
        <begin position="1"/>
        <end position="63"/>
    </location>
</feature>
<keyword evidence="3" id="KW-1185">Reference proteome</keyword>
<dbReference type="Proteomes" id="UP000053268">
    <property type="component" value="Unassembled WGS sequence"/>
</dbReference>
<name>A0A194QBB7_PAPXU</name>
<dbReference type="EMBL" id="KQ459232">
    <property type="protein sequence ID" value="KPJ02724.1"/>
    <property type="molecule type" value="Genomic_DNA"/>
</dbReference>
<evidence type="ECO:0000256" key="1">
    <source>
        <dbReference type="SAM" id="MobiDB-lite"/>
    </source>
</evidence>
<proteinExistence type="predicted"/>
<dbReference type="AlphaFoldDB" id="A0A194QBB7"/>
<reference evidence="2 3" key="1">
    <citation type="journal article" date="2015" name="Nat. Commun.">
        <title>Outbred genome sequencing and CRISPR/Cas9 gene editing in butterflies.</title>
        <authorList>
            <person name="Li X."/>
            <person name="Fan D."/>
            <person name="Zhang W."/>
            <person name="Liu G."/>
            <person name="Zhang L."/>
            <person name="Zhao L."/>
            <person name="Fang X."/>
            <person name="Chen L."/>
            <person name="Dong Y."/>
            <person name="Chen Y."/>
            <person name="Ding Y."/>
            <person name="Zhao R."/>
            <person name="Feng M."/>
            <person name="Zhu Y."/>
            <person name="Feng Y."/>
            <person name="Jiang X."/>
            <person name="Zhu D."/>
            <person name="Xiang H."/>
            <person name="Feng X."/>
            <person name="Li S."/>
            <person name="Wang J."/>
            <person name="Zhang G."/>
            <person name="Kronforst M.R."/>
            <person name="Wang W."/>
        </authorList>
    </citation>
    <scope>NUCLEOTIDE SEQUENCE [LARGE SCALE GENOMIC DNA]</scope>
    <source>
        <strain evidence="2">Ya'a_city_454_Px</strain>
        <tissue evidence="2">Whole body</tissue>
    </source>
</reference>
<evidence type="ECO:0000313" key="3">
    <source>
        <dbReference type="Proteomes" id="UP000053268"/>
    </source>
</evidence>
<sequence length="87" mass="9338">MQGGRINQYPSHIPRGPTTPSGPEGCKKGRINQYPSRIPRGPTTIGSTVADNRPPPAPPPVWGPASALDLSEHHRLVLRRGTEPTLS</sequence>
<gene>
    <name evidence="2" type="ORF">RR46_09927</name>
</gene>